<accession>A0A2C1LFC4</accession>
<reference evidence="1 2" key="1">
    <citation type="submission" date="2017-09" db="EMBL/GenBank/DDBJ databases">
        <title>Large-scale bioinformatics analysis of Bacillus genomes uncovers conserved roles of natural products in bacterial physiology.</title>
        <authorList>
            <consortium name="Agbiome Team Llc"/>
            <person name="Bleich R.M."/>
            <person name="Grubbs K.J."/>
            <person name="Santa Maria K.C."/>
            <person name="Allen S.E."/>
            <person name="Farag S."/>
            <person name="Shank E.A."/>
            <person name="Bowers A."/>
        </authorList>
    </citation>
    <scope>NUCLEOTIDE SEQUENCE [LARGE SCALE GENOMIC DNA]</scope>
    <source>
        <strain evidence="1 2">AFS040105</strain>
    </source>
</reference>
<evidence type="ECO:0000313" key="2">
    <source>
        <dbReference type="Proteomes" id="UP000225766"/>
    </source>
</evidence>
<organism evidence="1 2">
    <name type="scientific">Bacillus cereus</name>
    <dbReference type="NCBI Taxonomy" id="1396"/>
    <lineage>
        <taxon>Bacteria</taxon>
        <taxon>Bacillati</taxon>
        <taxon>Bacillota</taxon>
        <taxon>Bacilli</taxon>
        <taxon>Bacillales</taxon>
        <taxon>Bacillaceae</taxon>
        <taxon>Bacillus</taxon>
        <taxon>Bacillus cereus group</taxon>
    </lineage>
</organism>
<protein>
    <submittedName>
        <fullName evidence="1">Uncharacterized protein</fullName>
    </submittedName>
</protein>
<sequence>MKFLSAIFQIYRPQLQIYRRFSNYIDHNSKYIGDSTRNIDLPTKNDNKNRLLHKRNSPLLSLFL</sequence>
<gene>
    <name evidence="1" type="ORF">COD19_25620</name>
</gene>
<dbReference type="Proteomes" id="UP000225766">
    <property type="component" value="Unassembled WGS sequence"/>
</dbReference>
<comment type="caution">
    <text evidence="1">The sequence shown here is derived from an EMBL/GenBank/DDBJ whole genome shotgun (WGS) entry which is preliminary data.</text>
</comment>
<proteinExistence type="predicted"/>
<dbReference type="AlphaFoldDB" id="A0A2C1LFC4"/>
<evidence type="ECO:0000313" key="1">
    <source>
        <dbReference type="EMBL" id="PGT97186.1"/>
    </source>
</evidence>
<name>A0A2C1LFC4_BACCE</name>
<dbReference type="EMBL" id="NUMG01000046">
    <property type="protein sequence ID" value="PGT97186.1"/>
    <property type="molecule type" value="Genomic_DNA"/>
</dbReference>